<name>A0A2U0SGM5_9SPHN</name>
<dbReference type="OrthoDB" id="9888173at2"/>
<organism evidence="1 2">
    <name type="scientific">Sphingomonas pokkalii</name>
    <dbReference type="NCBI Taxonomy" id="2175090"/>
    <lineage>
        <taxon>Bacteria</taxon>
        <taxon>Pseudomonadati</taxon>
        <taxon>Pseudomonadota</taxon>
        <taxon>Alphaproteobacteria</taxon>
        <taxon>Sphingomonadales</taxon>
        <taxon>Sphingomonadaceae</taxon>
        <taxon>Sphingomonas</taxon>
    </lineage>
</organism>
<reference evidence="1 2" key="1">
    <citation type="submission" date="2018-05" db="EMBL/GenBank/DDBJ databases">
        <title>Description of Sphingomonas pokkalii sp nov, isolated from the rhizosphere of saline tolerant pokkali rice and its draft genome analysis.</title>
        <authorList>
            <person name="Menon R."/>
            <person name="Kumari S."/>
            <person name="Rameshkumar N."/>
        </authorList>
    </citation>
    <scope>NUCLEOTIDE SEQUENCE [LARGE SCALE GENOMIC DNA]</scope>
    <source>
        <strain evidence="1 2">L3B27</strain>
    </source>
</reference>
<keyword evidence="2" id="KW-1185">Reference proteome</keyword>
<dbReference type="EMBL" id="QENQ01000001">
    <property type="protein sequence ID" value="PVX30509.1"/>
    <property type="molecule type" value="Genomic_DNA"/>
</dbReference>
<sequence>MMYSSLAHVVQQSAVATMARPLDTDLPPTERFRGTRDIARRLLEEAVQAVGSAPLLREAAHELLKLDLLLGPVPESQLCADYVRTKLGLRHRGSALLLLELLARPGVPRRARDLAPLVCTKSVNTSSVKVFVHELRGVVARFGIEDAIGLKVREGYYLSEGAVPEIMALLQ</sequence>
<protein>
    <submittedName>
        <fullName evidence="1">Uncharacterized protein</fullName>
    </submittedName>
</protein>
<evidence type="ECO:0000313" key="1">
    <source>
        <dbReference type="EMBL" id="PVX30509.1"/>
    </source>
</evidence>
<dbReference type="RefSeq" id="WP_133243832.1">
    <property type="nucleotide sequence ID" value="NZ_QENQ01000001.1"/>
</dbReference>
<dbReference type="Proteomes" id="UP000245890">
    <property type="component" value="Unassembled WGS sequence"/>
</dbReference>
<accession>A0A2U0SGM5</accession>
<comment type="caution">
    <text evidence="1">The sequence shown here is derived from an EMBL/GenBank/DDBJ whole genome shotgun (WGS) entry which is preliminary data.</text>
</comment>
<proteinExistence type="predicted"/>
<dbReference type="AlphaFoldDB" id="A0A2U0SGM5"/>
<evidence type="ECO:0000313" key="2">
    <source>
        <dbReference type="Proteomes" id="UP000245890"/>
    </source>
</evidence>
<gene>
    <name evidence="1" type="ORF">DD559_15115</name>
</gene>